<name>A0ABR7D7S4_9CLOT</name>
<feature type="signal peptide" evidence="4">
    <location>
        <begin position="1"/>
        <end position="31"/>
    </location>
</feature>
<dbReference type="EMBL" id="JACOOO010000001">
    <property type="protein sequence ID" value="MBC5627282.1"/>
    <property type="molecule type" value="Genomic_DNA"/>
</dbReference>
<dbReference type="InterPro" id="IPR015168">
    <property type="entry name" value="SsuA/THI5"/>
</dbReference>
<evidence type="ECO:0000313" key="7">
    <source>
        <dbReference type="Proteomes" id="UP000596929"/>
    </source>
</evidence>
<dbReference type="PROSITE" id="PS51257">
    <property type="entry name" value="PROKAR_LIPOPROTEIN"/>
    <property type="match status" value="1"/>
</dbReference>
<sequence>MKKGLKKTIAFIASSVLAISTLVGCSSNTTAKDNVEETTKELKTIRLNEVVRSVFYAPMYIAINEGFFEEEGLSIDLSTGQGADKTMQQLLSGNVDIGFSGPEQVVYIYNQGREDYPVVFGQLTQKDGSFLVGKEEEEDFDWKSLEGKELIGGRPGGIPEMALEYVLKKNGLDPTKDVSMVTNIDFTATAGAFKSGTGEYVALFEPTASMLEKEGTGHIVASVGASAGDIAYTCFYTTKSYMDKNPEIIQKFTNAIYKAQQWFVSHSDEEVADSIISFFPGTEKDIIMDVVSNYREIDALASNPEVSEEGLNKLMDIIQGYDKSLITERPDFNTIVNNTFAKEAMK</sequence>
<evidence type="ECO:0000256" key="4">
    <source>
        <dbReference type="SAM" id="SignalP"/>
    </source>
</evidence>
<comment type="subcellular location">
    <subcellularLocation>
        <location evidence="1">Periplasm</location>
    </subcellularLocation>
</comment>
<comment type="similarity">
    <text evidence="2">Belongs to the bacterial solute-binding protein SsuA/TauA family.</text>
</comment>
<keyword evidence="7" id="KW-1185">Reference proteome</keyword>
<dbReference type="PANTHER" id="PTHR30024">
    <property type="entry name" value="ALIPHATIC SULFONATES-BINDING PROTEIN-RELATED"/>
    <property type="match status" value="1"/>
</dbReference>
<feature type="chain" id="PRO_5045321053" evidence="4">
    <location>
        <begin position="32"/>
        <end position="346"/>
    </location>
</feature>
<dbReference type="Gene3D" id="3.40.190.10">
    <property type="entry name" value="Periplasmic binding protein-like II"/>
    <property type="match status" value="2"/>
</dbReference>
<protein>
    <submittedName>
        <fullName evidence="6">ABC transporter substrate-binding protein</fullName>
    </submittedName>
</protein>
<evidence type="ECO:0000256" key="3">
    <source>
        <dbReference type="ARBA" id="ARBA00022729"/>
    </source>
</evidence>
<evidence type="ECO:0000313" key="6">
    <source>
        <dbReference type="EMBL" id="MBC5627282.1"/>
    </source>
</evidence>
<evidence type="ECO:0000256" key="1">
    <source>
        <dbReference type="ARBA" id="ARBA00004418"/>
    </source>
</evidence>
<keyword evidence="3 4" id="KW-0732">Signal</keyword>
<organism evidence="6 7">
    <name type="scientific">Clostridium hominis</name>
    <dbReference type="NCBI Taxonomy" id="2763036"/>
    <lineage>
        <taxon>Bacteria</taxon>
        <taxon>Bacillati</taxon>
        <taxon>Bacillota</taxon>
        <taxon>Clostridia</taxon>
        <taxon>Eubacteriales</taxon>
        <taxon>Clostridiaceae</taxon>
        <taxon>Clostridium</taxon>
    </lineage>
</organism>
<evidence type="ECO:0000256" key="2">
    <source>
        <dbReference type="ARBA" id="ARBA00010742"/>
    </source>
</evidence>
<evidence type="ECO:0000259" key="5">
    <source>
        <dbReference type="Pfam" id="PF09084"/>
    </source>
</evidence>
<accession>A0ABR7D7S4</accession>
<proteinExistence type="inferred from homology"/>
<dbReference type="PANTHER" id="PTHR30024:SF47">
    <property type="entry name" value="TAURINE-BINDING PERIPLASMIC PROTEIN"/>
    <property type="match status" value="1"/>
</dbReference>
<dbReference type="RefSeq" id="WP_032119134.1">
    <property type="nucleotide sequence ID" value="NZ_JACOOO010000001.1"/>
</dbReference>
<comment type="caution">
    <text evidence="6">The sequence shown here is derived from an EMBL/GenBank/DDBJ whole genome shotgun (WGS) entry which is preliminary data.</text>
</comment>
<dbReference type="Pfam" id="PF09084">
    <property type="entry name" value="NMT1"/>
    <property type="match status" value="1"/>
</dbReference>
<gene>
    <name evidence="6" type="ORF">H8S20_00085</name>
</gene>
<reference evidence="6 7" key="1">
    <citation type="submission" date="2020-08" db="EMBL/GenBank/DDBJ databases">
        <title>Genome public.</title>
        <authorList>
            <person name="Liu C."/>
            <person name="Sun Q."/>
        </authorList>
    </citation>
    <scope>NUCLEOTIDE SEQUENCE [LARGE SCALE GENOMIC DNA]</scope>
    <source>
        <strain evidence="6 7">NSJ-6</strain>
    </source>
</reference>
<dbReference type="SUPFAM" id="SSF53850">
    <property type="entry name" value="Periplasmic binding protein-like II"/>
    <property type="match status" value="1"/>
</dbReference>
<feature type="domain" description="SsuA/THI5-like" evidence="5">
    <location>
        <begin position="57"/>
        <end position="269"/>
    </location>
</feature>
<dbReference type="Proteomes" id="UP000596929">
    <property type="component" value="Unassembled WGS sequence"/>
</dbReference>